<dbReference type="PANTHER" id="PTHR43876">
    <property type="entry name" value="UBIQUINONE BIOSYNTHESIS MONOOXYGENASE COQ6, MITOCHONDRIAL"/>
    <property type="match status" value="1"/>
</dbReference>
<dbReference type="Gene3D" id="3.30.9.10">
    <property type="entry name" value="D-Amino Acid Oxidase, subunit A, domain 2"/>
    <property type="match status" value="1"/>
</dbReference>
<dbReference type="InterPro" id="IPR002938">
    <property type="entry name" value="FAD-bd"/>
</dbReference>
<gene>
    <name evidence="2" type="ORF">PU1002_04731</name>
</gene>
<name>Q1V181_PELU1</name>
<sequence>MYHLIFIVKIKIIMNVCIIGEGLTALSLAKSLINKKINVHYYYKSKNSNFSSNRTIGISKSNFEFFKEKIFQISKNNYWKINRIEIYTDKIDTENLLKFENDKNDLFYIIKNDELLKSLNSNLIKNKFFKKIILSKNINEEFLNKKGYDLIINCDANNFLAKKYFTKKISKNYYNLAYTTILKHKKIENNTATQIFTKQGPIAFLPISSTETSVVYSMDIKNKKFDNSDVIDLINKNNPKYLINKIDKLNSFELSSSNLRNYYHKNILAFGDMLHRVHPLAGQGFNMTIRDLRILTKIIEDKIELGMQLDSQIFDEFEKKTKDKNFVFSKAIDLIYESFNLDKKVQNKSFSKIIKNIGKNKNLNNYFIKLADVGINF</sequence>
<proteinExistence type="predicted"/>
<protein>
    <submittedName>
        <fullName evidence="2">Putative ubiquinone biosynthesis monooxgenase</fullName>
    </submittedName>
</protein>
<dbReference type="InterPro" id="IPR036188">
    <property type="entry name" value="FAD/NAD-bd_sf"/>
</dbReference>
<keyword evidence="2" id="KW-0830">Ubiquinone</keyword>
<comment type="caution">
    <text evidence="2">The sequence shown here is derived from an EMBL/GenBank/DDBJ whole genome shotgun (WGS) entry which is preliminary data.</text>
</comment>
<dbReference type="InterPro" id="IPR051205">
    <property type="entry name" value="UbiH/COQ6_monooxygenase"/>
</dbReference>
<reference evidence="2 3" key="1">
    <citation type="submission" date="2006-04" db="EMBL/GenBank/DDBJ databases">
        <authorList>
            <person name="Giovannoni S.J."/>
            <person name="Cho J.-C."/>
            <person name="Ferriera S."/>
            <person name="Johnson J."/>
            <person name="Kravitz S."/>
            <person name="Halpern A."/>
            <person name="Remington K."/>
            <person name="Beeson K."/>
            <person name="Tran B."/>
            <person name="Rogers Y.-H."/>
            <person name="Friedman R."/>
            <person name="Venter J.C."/>
        </authorList>
    </citation>
    <scope>NUCLEOTIDE SEQUENCE [LARGE SCALE GENOMIC DNA]</scope>
    <source>
        <strain evidence="2 3">HTCC1002</strain>
    </source>
</reference>
<dbReference type="HOGENOM" id="CLU_786751_0_0_5"/>
<dbReference type="EMBL" id="AAPV01000001">
    <property type="protein sequence ID" value="EAS84997.1"/>
    <property type="molecule type" value="Genomic_DNA"/>
</dbReference>
<accession>Q1V181</accession>
<evidence type="ECO:0000313" key="2">
    <source>
        <dbReference type="EMBL" id="EAS84997.1"/>
    </source>
</evidence>
<organism evidence="2 3">
    <name type="scientific">Pelagibacter ubique (strain HTCC1002)</name>
    <dbReference type="NCBI Taxonomy" id="314261"/>
    <lineage>
        <taxon>Bacteria</taxon>
        <taxon>Pseudomonadati</taxon>
        <taxon>Pseudomonadota</taxon>
        <taxon>Alphaproteobacteria</taxon>
        <taxon>Candidatus Pelagibacterales</taxon>
        <taxon>Candidatus Pelagibacteraceae</taxon>
        <taxon>Candidatus Pelagibacter</taxon>
    </lineage>
</organism>
<dbReference type="Proteomes" id="UP000005306">
    <property type="component" value="Unassembled WGS sequence"/>
</dbReference>
<dbReference type="GO" id="GO:0071949">
    <property type="term" value="F:FAD binding"/>
    <property type="evidence" value="ECO:0007669"/>
    <property type="project" value="InterPro"/>
</dbReference>
<dbReference type="Gene3D" id="3.50.50.60">
    <property type="entry name" value="FAD/NAD(P)-binding domain"/>
    <property type="match status" value="1"/>
</dbReference>
<dbReference type="PANTHER" id="PTHR43876:SF7">
    <property type="entry name" value="UBIQUINONE BIOSYNTHESIS MONOOXYGENASE COQ6, MITOCHONDRIAL"/>
    <property type="match status" value="1"/>
</dbReference>
<evidence type="ECO:0000259" key="1">
    <source>
        <dbReference type="Pfam" id="PF01494"/>
    </source>
</evidence>
<dbReference type="PRINTS" id="PR00420">
    <property type="entry name" value="RNGMNOXGNASE"/>
</dbReference>
<feature type="domain" description="FAD-binding" evidence="1">
    <location>
        <begin position="217"/>
        <end position="298"/>
    </location>
</feature>
<dbReference type="AlphaFoldDB" id="Q1V181"/>
<dbReference type="Pfam" id="PF01494">
    <property type="entry name" value="FAD_binding_3"/>
    <property type="match status" value="1"/>
</dbReference>
<dbReference type="SUPFAM" id="SSF51905">
    <property type="entry name" value="FAD/NAD(P)-binding domain"/>
    <property type="match status" value="2"/>
</dbReference>
<evidence type="ECO:0000313" key="3">
    <source>
        <dbReference type="Proteomes" id="UP000005306"/>
    </source>
</evidence>